<feature type="compositionally biased region" description="Acidic residues" evidence="1">
    <location>
        <begin position="394"/>
        <end position="413"/>
    </location>
</feature>
<dbReference type="AlphaFoldDB" id="A0AAE0NIQ1"/>
<feature type="compositionally biased region" description="Low complexity" evidence="1">
    <location>
        <begin position="55"/>
        <end position="69"/>
    </location>
</feature>
<name>A0AAE0NIQ1_9PEZI</name>
<keyword evidence="4" id="KW-1185">Reference proteome</keyword>
<accession>A0AAE0NIQ1</accession>
<evidence type="ECO:0000256" key="2">
    <source>
        <dbReference type="SAM" id="Phobius"/>
    </source>
</evidence>
<evidence type="ECO:0000313" key="3">
    <source>
        <dbReference type="EMBL" id="KAK3382243.1"/>
    </source>
</evidence>
<reference evidence="3" key="2">
    <citation type="submission" date="2023-06" db="EMBL/GenBank/DDBJ databases">
        <authorList>
            <consortium name="Lawrence Berkeley National Laboratory"/>
            <person name="Haridas S."/>
            <person name="Hensen N."/>
            <person name="Bonometti L."/>
            <person name="Westerberg I."/>
            <person name="Brannstrom I.O."/>
            <person name="Guillou S."/>
            <person name="Cros-Aarteil S."/>
            <person name="Calhoun S."/>
            <person name="Kuo A."/>
            <person name="Mondo S."/>
            <person name="Pangilinan J."/>
            <person name="Riley R."/>
            <person name="Labutti K."/>
            <person name="Andreopoulos B."/>
            <person name="Lipzen A."/>
            <person name="Chen C."/>
            <person name="Yanf M."/>
            <person name="Daum C."/>
            <person name="Ng V."/>
            <person name="Clum A."/>
            <person name="Steindorff A."/>
            <person name="Ohm R."/>
            <person name="Martin F."/>
            <person name="Silar P."/>
            <person name="Natvig D."/>
            <person name="Lalanne C."/>
            <person name="Gautier V."/>
            <person name="Ament-Velasquez S.L."/>
            <person name="Kruys A."/>
            <person name="Hutchinson M.I."/>
            <person name="Powell A.J."/>
            <person name="Barry K."/>
            <person name="Miller A.N."/>
            <person name="Grigoriev I.V."/>
            <person name="Debuchy R."/>
            <person name="Gladieux P."/>
            <person name="Thoren M.H."/>
            <person name="Johannesson H."/>
        </authorList>
    </citation>
    <scope>NUCLEOTIDE SEQUENCE</scope>
    <source>
        <strain evidence="3">CBS 958.72</strain>
    </source>
</reference>
<sequence>MPRGNRAPAAGPDSTRPTIEEPVGRQPPPIRRYRNGTVVQRPLRGGSESFEPDAARVAKTAEAATAPQAGPSEASAFSQRLELVISQRKETQPAFLAAELPAKNKAGFLEMLPAVAYDGTWSVHDEDRLREEWETHPIKLAIDYRVEPKKDRARDDRILWKATCQFLDCLPTDIISIDEEMMFDSGTERQRAVPSLTGPDASDAAWPRAFCRALYQLLLHPAWERQPDLLRIAVQYTVICATDDVRPWLTYCDVYDPFLKRFLHRAGLFSAIEEQTSESRLAARNAGLTLRPDGGDRAPYLVRTSDLTHLASAIETADMVYGGAAPWTPKLWTQASRLTSRNRGSGYPDDVSMGRGLNAVWLHIVRRGRRKERLATERPSEGLSLLAVGRNDEEGSSLDGVDDGLDGVDDGLEDNGHGNDESDDDNYDASVDRSNAAPAFPIFGIAAVPGTMAILTLARSR</sequence>
<evidence type="ECO:0000256" key="1">
    <source>
        <dbReference type="SAM" id="MobiDB-lite"/>
    </source>
</evidence>
<feature type="region of interest" description="Disordered" evidence="1">
    <location>
        <begin position="1"/>
        <end position="74"/>
    </location>
</feature>
<feature type="region of interest" description="Disordered" evidence="1">
    <location>
        <begin position="385"/>
        <end position="431"/>
    </location>
</feature>
<keyword evidence="2" id="KW-0812">Transmembrane</keyword>
<protein>
    <submittedName>
        <fullName evidence="3">Uncharacterized protein</fullName>
    </submittedName>
</protein>
<feature type="transmembrane region" description="Helical" evidence="2">
    <location>
        <begin position="439"/>
        <end position="458"/>
    </location>
</feature>
<keyword evidence="2" id="KW-0472">Membrane</keyword>
<organism evidence="3 4">
    <name type="scientific">Lasiosphaeria ovina</name>
    <dbReference type="NCBI Taxonomy" id="92902"/>
    <lineage>
        <taxon>Eukaryota</taxon>
        <taxon>Fungi</taxon>
        <taxon>Dikarya</taxon>
        <taxon>Ascomycota</taxon>
        <taxon>Pezizomycotina</taxon>
        <taxon>Sordariomycetes</taxon>
        <taxon>Sordariomycetidae</taxon>
        <taxon>Sordariales</taxon>
        <taxon>Lasiosphaeriaceae</taxon>
        <taxon>Lasiosphaeria</taxon>
    </lineage>
</organism>
<comment type="caution">
    <text evidence="3">The sequence shown here is derived from an EMBL/GenBank/DDBJ whole genome shotgun (WGS) entry which is preliminary data.</text>
</comment>
<evidence type="ECO:0000313" key="4">
    <source>
        <dbReference type="Proteomes" id="UP001287356"/>
    </source>
</evidence>
<dbReference type="EMBL" id="JAULSN010000001">
    <property type="protein sequence ID" value="KAK3382243.1"/>
    <property type="molecule type" value="Genomic_DNA"/>
</dbReference>
<gene>
    <name evidence="3" type="ORF">B0T24DRAFT_714360</name>
</gene>
<keyword evidence="2" id="KW-1133">Transmembrane helix</keyword>
<proteinExistence type="predicted"/>
<reference evidence="3" key="1">
    <citation type="journal article" date="2023" name="Mol. Phylogenet. Evol.">
        <title>Genome-scale phylogeny and comparative genomics of the fungal order Sordariales.</title>
        <authorList>
            <person name="Hensen N."/>
            <person name="Bonometti L."/>
            <person name="Westerberg I."/>
            <person name="Brannstrom I.O."/>
            <person name="Guillou S."/>
            <person name="Cros-Aarteil S."/>
            <person name="Calhoun S."/>
            <person name="Haridas S."/>
            <person name="Kuo A."/>
            <person name="Mondo S."/>
            <person name="Pangilinan J."/>
            <person name="Riley R."/>
            <person name="LaButti K."/>
            <person name="Andreopoulos B."/>
            <person name="Lipzen A."/>
            <person name="Chen C."/>
            <person name="Yan M."/>
            <person name="Daum C."/>
            <person name="Ng V."/>
            <person name="Clum A."/>
            <person name="Steindorff A."/>
            <person name="Ohm R.A."/>
            <person name="Martin F."/>
            <person name="Silar P."/>
            <person name="Natvig D.O."/>
            <person name="Lalanne C."/>
            <person name="Gautier V."/>
            <person name="Ament-Velasquez S.L."/>
            <person name="Kruys A."/>
            <person name="Hutchinson M.I."/>
            <person name="Powell A.J."/>
            <person name="Barry K."/>
            <person name="Miller A.N."/>
            <person name="Grigoriev I.V."/>
            <person name="Debuchy R."/>
            <person name="Gladieux P."/>
            <person name="Hiltunen Thoren M."/>
            <person name="Johannesson H."/>
        </authorList>
    </citation>
    <scope>NUCLEOTIDE SEQUENCE</scope>
    <source>
        <strain evidence="3">CBS 958.72</strain>
    </source>
</reference>
<dbReference type="Proteomes" id="UP001287356">
    <property type="component" value="Unassembled WGS sequence"/>
</dbReference>